<dbReference type="Pfam" id="PF00501">
    <property type="entry name" value="AMP-binding"/>
    <property type="match status" value="1"/>
</dbReference>
<keyword evidence="4" id="KW-0436">Ligase</keyword>
<feature type="compositionally biased region" description="Low complexity" evidence="1">
    <location>
        <begin position="14"/>
        <end position="24"/>
    </location>
</feature>
<dbReference type="PANTHER" id="PTHR43767:SF1">
    <property type="entry name" value="NONRIBOSOMAL PEPTIDE SYNTHASE PES1 (EUROFUNG)-RELATED"/>
    <property type="match status" value="1"/>
</dbReference>
<accession>A0A1I3EIG2</accession>
<reference evidence="4 5" key="1">
    <citation type="submission" date="2016-10" db="EMBL/GenBank/DDBJ databases">
        <authorList>
            <person name="de Groot N.N."/>
        </authorList>
    </citation>
    <scope>NUCLEOTIDE SEQUENCE [LARGE SCALE GENOMIC DNA]</scope>
    <source>
        <strain evidence="4 5">CGMCC 1.11030</strain>
    </source>
</reference>
<keyword evidence="5" id="KW-1185">Reference proteome</keyword>
<gene>
    <name evidence="4" type="ORF">SAMN05216258_103396</name>
</gene>
<evidence type="ECO:0000313" key="5">
    <source>
        <dbReference type="Proteomes" id="UP000199377"/>
    </source>
</evidence>
<dbReference type="InterPro" id="IPR050237">
    <property type="entry name" value="ATP-dep_AMP-bd_enzyme"/>
</dbReference>
<dbReference type="OrthoDB" id="7315605at2"/>
<proteinExistence type="predicted"/>
<dbReference type="PANTHER" id="PTHR43767">
    <property type="entry name" value="LONG-CHAIN-FATTY-ACID--COA LIGASE"/>
    <property type="match status" value="1"/>
</dbReference>
<sequence>MDDATRAPARISVAPAPQAAQPADPRIPPRDRVVTRDLVDRWARERPDKTFLVFDDDGETWSYAQFRDRVVQTALGLQGLGVGQGDHVLVFAPNGREQIRVYFALNYLGAVYVPINTAYRGKLLEHVVEVSDARLAVVHGDLAPRLSEVATARLERLVILGPEAETRLPAVRYEEALLPETGELAAPARPIQPWDPMAIIYTSGTTGPSKGVLASYLHIFSNAGPETWPFVTEDDRYLINAPMFHIGGMGPMYVMLARGGSLAMVERFDTATFWDSVRNTGATVCFLLGVMATFLEKRPPAPDDADTPLRLALVVPLGEEALRFGKRFGIEIRTIFNMTEISSPLVSEANPSAVGACGTARPGVEVRLVDENDCEVARGTVGEMLVRTDRPWAMNSGYHRNPEATAKAWRNGWFHTGDAFRQDDAGNFFFVDRMKDAIRRRGENISSFEVEVEVVAHPDVNEAAAVAVPSEVGEDDVMVVVAPVAGREIDPAALLEFLRGRMAYFMVPRYIRVLPELPKTPSAKVMKTELRAQGAAGAWDREAAGIRVKGERFAG</sequence>
<dbReference type="Proteomes" id="UP000199377">
    <property type="component" value="Unassembled WGS sequence"/>
</dbReference>
<dbReference type="Pfam" id="PF13193">
    <property type="entry name" value="AMP-binding_C"/>
    <property type="match status" value="1"/>
</dbReference>
<dbReference type="InterPro" id="IPR045851">
    <property type="entry name" value="AMP-bd_C_sf"/>
</dbReference>
<dbReference type="SUPFAM" id="SSF56801">
    <property type="entry name" value="Acetyl-CoA synthetase-like"/>
    <property type="match status" value="1"/>
</dbReference>
<dbReference type="InterPro" id="IPR042099">
    <property type="entry name" value="ANL_N_sf"/>
</dbReference>
<protein>
    <submittedName>
        <fullName evidence="4">Crotonobetaine/carnitine-CoA ligase</fullName>
    </submittedName>
</protein>
<dbReference type="RefSeq" id="WP_092859168.1">
    <property type="nucleotide sequence ID" value="NZ_FOQH01000003.1"/>
</dbReference>
<dbReference type="Gene3D" id="3.30.300.30">
    <property type="match status" value="1"/>
</dbReference>
<evidence type="ECO:0000259" key="3">
    <source>
        <dbReference type="Pfam" id="PF13193"/>
    </source>
</evidence>
<dbReference type="PROSITE" id="PS00455">
    <property type="entry name" value="AMP_BINDING"/>
    <property type="match status" value="1"/>
</dbReference>
<dbReference type="Gene3D" id="3.40.50.12780">
    <property type="entry name" value="N-terminal domain of ligase-like"/>
    <property type="match status" value="1"/>
</dbReference>
<feature type="domain" description="AMP-dependent synthetase/ligase" evidence="2">
    <location>
        <begin position="40"/>
        <end position="397"/>
    </location>
</feature>
<dbReference type="GO" id="GO:0016878">
    <property type="term" value="F:acid-thiol ligase activity"/>
    <property type="evidence" value="ECO:0007669"/>
    <property type="project" value="UniProtKB-ARBA"/>
</dbReference>
<dbReference type="InterPro" id="IPR020845">
    <property type="entry name" value="AMP-binding_CS"/>
</dbReference>
<dbReference type="STRING" id="1114924.SAMN05216258_103396"/>
<dbReference type="EMBL" id="FOQH01000003">
    <property type="protein sequence ID" value="SFH98678.1"/>
    <property type="molecule type" value="Genomic_DNA"/>
</dbReference>
<feature type="region of interest" description="Disordered" evidence="1">
    <location>
        <begin position="1"/>
        <end position="29"/>
    </location>
</feature>
<evidence type="ECO:0000259" key="2">
    <source>
        <dbReference type="Pfam" id="PF00501"/>
    </source>
</evidence>
<organism evidence="4 5">
    <name type="scientific">Albimonas pacifica</name>
    <dbReference type="NCBI Taxonomy" id="1114924"/>
    <lineage>
        <taxon>Bacteria</taxon>
        <taxon>Pseudomonadati</taxon>
        <taxon>Pseudomonadota</taxon>
        <taxon>Alphaproteobacteria</taxon>
        <taxon>Rhodobacterales</taxon>
        <taxon>Paracoccaceae</taxon>
        <taxon>Albimonas</taxon>
    </lineage>
</organism>
<dbReference type="InterPro" id="IPR025110">
    <property type="entry name" value="AMP-bd_C"/>
</dbReference>
<dbReference type="InterPro" id="IPR000873">
    <property type="entry name" value="AMP-dep_synth/lig_dom"/>
</dbReference>
<dbReference type="AlphaFoldDB" id="A0A1I3EIG2"/>
<feature type="domain" description="AMP-binding enzyme C-terminal" evidence="3">
    <location>
        <begin position="449"/>
        <end position="524"/>
    </location>
</feature>
<name>A0A1I3EIG2_9RHOB</name>
<evidence type="ECO:0000256" key="1">
    <source>
        <dbReference type="SAM" id="MobiDB-lite"/>
    </source>
</evidence>
<evidence type="ECO:0000313" key="4">
    <source>
        <dbReference type="EMBL" id="SFH98678.1"/>
    </source>
</evidence>